<keyword evidence="6 8" id="KW-1133">Transmembrane helix</keyword>
<gene>
    <name evidence="10" type="ORF">C7449_106261</name>
</gene>
<evidence type="ECO:0000256" key="1">
    <source>
        <dbReference type="ARBA" id="ARBA00004651"/>
    </source>
</evidence>
<comment type="similarity">
    <text evidence="2">Belongs to the binding-protein-dependent transport system permease family. CysTW subfamily.</text>
</comment>
<evidence type="ECO:0000256" key="8">
    <source>
        <dbReference type="RuleBase" id="RU363032"/>
    </source>
</evidence>
<feature type="transmembrane region" description="Helical" evidence="8">
    <location>
        <begin position="119"/>
        <end position="138"/>
    </location>
</feature>
<dbReference type="RefSeq" id="WP_108003894.1">
    <property type="nucleotide sequence ID" value="NZ_JBHEEX010000005.1"/>
</dbReference>
<sequence>MENSAIALRGAKVRTPNQSWLREFCLLPAVAWYGVFFFGPLCFFLWFGFWRVEDYSPVADFSLTNYREIFANMFTGSNYGWGIAQSLWVSVPAALIATTCTYLVVLAIVYGVPARRQRLALLLTVAPFWSSYLLRLYAWQIILAREGAINSLLTAIGLGEWRIALMYTQIATRIGLIHYVTPILIIILYVTVSNIDRALIDVSRNLGATRLQTFRKVILPLSRVGLITSVSFATIICLGDFLSGSLLGGGGGTSLIGRVPTFPDMIMSEYGSSSNLPRTTAMASILVVIMLIVLAISIRLMTPALKGNRR</sequence>
<evidence type="ECO:0000256" key="2">
    <source>
        <dbReference type="ARBA" id="ARBA00007069"/>
    </source>
</evidence>
<dbReference type="Gene3D" id="1.10.3720.10">
    <property type="entry name" value="MetI-like"/>
    <property type="match status" value="1"/>
</dbReference>
<dbReference type="SUPFAM" id="SSF161098">
    <property type="entry name" value="MetI-like"/>
    <property type="match status" value="1"/>
</dbReference>
<organism evidence="10 11">
    <name type="scientific">Mycoplana dimorpha</name>
    <dbReference type="NCBI Taxonomy" id="28320"/>
    <lineage>
        <taxon>Bacteria</taxon>
        <taxon>Pseudomonadati</taxon>
        <taxon>Pseudomonadota</taxon>
        <taxon>Alphaproteobacteria</taxon>
        <taxon>Hyphomicrobiales</taxon>
        <taxon>Rhizobiaceae</taxon>
        <taxon>Mycoplana</taxon>
    </lineage>
</organism>
<feature type="transmembrane region" description="Helical" evidence="8">
    <location>
        <begin position="24"/>
        <end position="47"/>
    </location>
</feature>
<evidence type="ECO:0000256" key="4">
    <source>
        <dbReference type="ARBA" id="ARBA00022475"/>
    </source>
</evidence>
<dbReference type="PROSITE" id="PS50928">
    <property type="entry name" value="ABC_TM1"/>
    <property type="match status" value="1"/>
</dbReference>
<accession>A0A2T5B3L5</accession>
<dbReference type="GO" id="GO:0055085">
    <property type="term" value="P:transmembrane transport"/>
    <property type="evidence" value="ECO:0007669"/>
    <property type="project" value="InterPro"/>
</dbReference>
<keyword evidence="3 8" id="KW-0813">Transport</keyword>
<dbReference type="AlphaFoldDB" id="A0A2T5B3L5"/>
<dbReference type="PANTHER" id="PTHR42929:SF1">
    <property type="entry name" value="INNER MEMBRANE ABC TRANSPORTER PERMEASE PROTEIN YDCU-RELATED"/>
    <property type="match status" value="1"/>
</dbReference>
<evidence type="ECO:0000256" key="7">
    <source>
        <dbReference type="ARBA" id="ARBA00023136"/>
    </source>
</evidence>
<dbReference type="EMBL" id="PZZZ01000006">
    <property type="protein sequence ID" value="PTM93575.1"/>
    <property type="molecule type" value="Genomic_DNA"/>
</dbReference>
<keyword evidence="7 8" id="KW-0472">Membrane</keyword>
<evidence type="ECO:0000259" key="9">
    <source>
        <dbReference type="PROSITE" id="PS50928"/>
    </source>
</evidence>
<feature type="transmembrane region" description="Helical" evidence="8">
    <location>
        <begin position="217"/>
        <end position="242"/>
    </location>
</feature>
<evidence type="ECO:0000256" key="3">
    <source>
        <dbReference type="ARBA" id="ARBA00022448"/>
    </source>
</evidence>
<dbReference type="PANTHER" id="PTHR42929">
    <property type="entry name" value="INNER MEMBRANE ABC TRANSPORTER PERMEASE PROTEIN YDCU-RELATED-RELATED"/>
    <property type="match status" value="1"/>
</dbReference>
<dbReference type="InterPro" id="IPR000515">
    <property type="entry name" value="MetI-like"/>
</dbReference>
<dbReference type="Pfam" id="PF00528">
    <property type="entry name" value="BPD_transp_1"/>
    <property type="match status" value="1"/>
</dbReference>
<keyword evidence="11" id="KW-1185">Reference proteome</keyword>
<dbReference type="CDD" id="cd06261">
    <property type="entry name" value="TM_PBP2"/>
    <property type="match status" value="1"/>
</dbReference>
<name>A0A2T5B3L5_MYCDI</name>
<comment type="subcellular location">
    <subcellularLocation>
        <location evidence="1 8">Cell membrane</location>
        <topology evidence="1 8">Multi-pass membrane protein</topology>
    </subcellularLocation>
</comment>
<reference evidence="10 11" key="1">
    <citation type="submission" date="2018-04" db="EMBL/GenBank/DDBJ databases">
        <title>Genomic Encyclopedia of Type Strains, Phase IV (KMG-IV): sequencing the most valuable type-strain genomes for metagenomic binning, comparative biology and taxonomic classification.</title>
        <authorList>
            <person name="Goeker M."/>
        </authorList>
    </citation>
    <scope>NUCLEOTIDE SEQUENCE [LARGE SCALE GENOMIC DNA]</scope>
    <source>
        <strain evidence="10 11">DSM 7138</strain>
    </source>
</reference>
<evidence type="ECO:0000256" key="5">
    <source>
        <dbReference type="ARBA" id="ARBA00022692"/>
    </source>
</evidence>
<feature type="domain" description="ABC transmembrane type-1" evidence="9">
    <location>
        <begin position="83"/>
        <end position="297"/>
    </location>
</feature>
<evidence type="ECO:0000313" key="11">
    <source>
        <dbReference type="Proteomes" id="UP000241247"/>
    </source>
</evidence>
<keyword evidence="5 8" id="KW-0812">Transmembrane</keyword>
<feature type="transmembrane region" description="Helical" evidence="8">
    <location>
        <begin position="281"/>
        <end position="301"/>
    </location>
</feature>
<proteinExistence type="inferred from homology"/>
<feature type="transmembrane region" description="Helical" evidence="8">
    <location>
        <begin position="87"/>
        <end position="112"/>
    </location>
</feature>
<evidence type="ECO:0000313" key="10">
    <source>
        <dbReference type="EMBL" id="PTM93575.1"/>
    </source>
</evidence>
<dbReference type="InterPro" id="IPR035906">
    <property type="entry name" value="MetI-like_sf"/>
</dbReference>
<dbReference type="Proteomes" id="UP000241247">
    <property type="component" value="Unassembled WGS sequence"/>
</dbReference>
<dbReference type="GO" id="GO:0005886">
    <property type="term" value="C:plasma membrane"/>
    <property type="evidence" value="ECO:0007669"/>
    <property type="project" value="UniProtKB-SubCell"/>
</dbReference>
<comment type="caution">
    <text evidence="10">The sequence shown here is derived from an EMBL/GenBank/DDBJ whole genome shotgun (WGS) entry which is preliminary data.</text>
</comment>
<evidence type="ECO:0000256" key="6">
    <source>
        <dbReference type="ARBA" id="ARBA00022989"/>
    </source>
</evidence>
<keyword evidence="4" id="KW-1003">Cell membrane</keyword>
<protein>
    <submittedName>
        <fullName evidence="10">ABC-type spermidine/putrescine transport system permease subunit I</fullName>
    </submittedName>
</protein>
<dbReference type="OrthoDB" id="9807047at2"/>
<feature type="transmembrane region" description="Helical" evidence="8">
    <location>
        <begin position="176"/>
        <end position="196"/>
    </location>
</feature>